<dbReference type="RefSeq" id="WP_171218120.1">
    <property type="nucleotide sequence ID" value="NZ_JABEPP010000002.1"/>
</dbReference>
<gene>
    <name evidence="3" type="ORF">HJG44_09765</name>
</gene>
<dbReference type="Gene3D" id="3.90.1010.10">
    <property type="match status" value="1"/>
</dbReference>
<protein>
    <submittedName>
        <fullName evidence="3">SufE family protein</fullName>
    </submittedName>
</protein>
<dbReference type="PANTHER" id="PTHR43597">
    <property type="entry name" value="SULFUR ACCEPTOR PROTEIN CSDE"/>
    <property type="match status" value="1"/>
</dbReference>
<proteinExistence type="inferred from homology"/>
<organism evidence="3 4">
    <name type="scientific">Enterovirga aerilata</name>
    <dbReference type="NCBI Taxonomy" id="2730920"/>
    <lineage>
        <taxon>Bacteria</taxon>
        <taxon>Pseudomonadati</taxon>
        <taxon>Pseudomonadota</taxon>
        <taxon>Alphaproteobacteria</taxon>
        <taxon>Hyphomicrobiales</taxon>
        <taxon>Methylobacteriaceae</taxon>
        <taxon>Enterovirga</taxon>
    </lineage>
</organism>
<dbReference type="PANTHER" id="PTHR43597:SF5">
    <property type="entry name" value="SUFE-LIKE PROTEIN 2, CHLOROPLASTIC"/>
    <property type="match status" value="1"/>
</dbReference>
<comment type="caution">
    <text evidence="3">The sequence shown here is derived from an EMBL/GenBank/DDBJ whole genome shotgun (WGS) entry which is preliminary data.</text>
</comment>
<feature type="domain" description="Fe-S metabolism associated" evidence="2">
    <location>
        <begin position="10"/>
        <end position="132"/>
    </location>
</feature>
<dbReference type="Pfam" id="PF02657">
    <property type="entry name" value="SufE"/>
    <property type="match status" value="1"/>
</dbReference>
<name>A0A849I5K9_9HYPH</name>
<evidence type="ECO:0000256" key="1">
    <source>
        <dbReference type="ARBA" id="ARBA00010282"/>
    </source>
</evidence>
<evidence type="ECO:0000259" key="2">
    <source>
        <dbReference type="Pfam" id="PF02657"/>
    </source>
</evidence>
<keyword evidence="4" id="KW-1185">Reference proteome</keyword>
<dbReference type="SUPFAM" id="SSF82649">
    <property type="entry name" value="SufE/NifU"/>
    <property type="match status" value="1"/>
</dbReference>
<dbReference type="AlphaFoldDB" id="A0A849I5K9"/>
<comment type="similarity">
    <text evidence="1">Belongs to the SufE family.</text>
</comment>
<reference evidence="3 4" key="1">
    <citation type="submission" date="2020-04" db="EMBL/GenBank/DDBJ databases">
        <title>Enterovirga sp. isolate from soil.</title>
        <authorList>
            <person name="Chea S."/>
            <person name="Kim D.-U."/>
        </authorList>
    </citation>
    <scope>NUCLEOTIDE SEQUENCE [LARGE SCALE GENOMIC DNA]</scope>
    <source>
        <strain evidence="3 4">DB1703</strain>
    </source>
</reference>
<evidence type="ECO:0000313" key="4">
    <source>
        <dbReference type="Proteomes" id="UP000564885"/>
    </source>
</evidence>
<dbReference type="Proteomes" id="UP000564885">
    <property type="component" value="Unassembled WGS sequence"/>
</dbReference>
<accession>A0A849I5K9</accession>
<dbReference type="InterPro" id="IPR003808">
    <property type="entry name" value="Fe-S_metab-assoc_dom"/>
</dbReference>
<sequence length="143" mass="15679">MLPAPDEIVTNFELLEDPTEQFEYLIELGRLLPPMPEELHTDEKLVPGCQSRVWLDMRTSGAGENAVLTIAADSDAHITKGLVAFLVALYSGQPARRILQTDALKLFRDLGLGQHITSKRSNGLRSMVDRIRGEAARVAAAAV</sequence>
<dbReference type="EMBL" id="JABEPP010000002">
    <property type="protein sequence ID" value="NNM72668.1"/>
    <property type="molecule type" value="Genomic_DNA"/>
</dbReference>
<evidence type="ECO:0000313" key="3">
    <source>
        <dbReference type="EMBL" id="NNM72668.1"/>
    </source>
</evidence>